<sequence>MASQPCDLVTLEPTRVVETLKNLTTRFHDYRVVQVVNLLSTANDGTMMHLYRQFRFPSESHTITPDKSHGKAIMVVEDNEIEKHQGDFLDITMLLSLLNQPLYLRSIAHLEQSLNLLDVIIDYAESKQVPAPEESHVQISTTEKRERLFLSG</sequence>
<protein>
    <submittedName>
        <fullName evidence="1">Uncharacterized protein</fullName>
    </submittedName>
</protein>
<dbReference type="EMBL" id="OX465086">
    <property type="protein sequence ID" value="CAI9265963.1"/>
    <property type="molecule type" value="Genomic_DNA"/>
</dbReference>
<proteinExistence type="predicted"/>
<organism evidence="1 2">
    <name type="scientific">Lactuca saligna</name>
    <name type="common">Willowleaf lettuce</name>
    <dbReference type="NCBI Taxonomy" id="75948"/>
    <lineage>
        <taxon>Eukaryota</taxon>
        <taxon>Viridiplantae</taxon>
        <taxon>Streptophyta</taxon>
        <taxon>Embryophyta</taxon>
        <taxon>Tracheophyta</taxon>
        <taxon>Spermatophyta</taxon>
        <taxon>Magnoliopsida</taxon>
        <taxon>eudicotyledons</taxon>
        <taxon>Gunneridae</taxon>
        <taxon>Pentapetalae</taxon>
        <taxon>asterids</taxon>
        <taxon>campanulids</taxon>
        <taxon>Asterales</taxon>
        <taxon>Asteraceae</taxon>
        <taxon>Cichorioideae</taxon>
        <taxon>Cichorieae</taxon>
        <taxon>Lactucinae</taxon>
        <taxon>Lactuca</taxon>
    </lineage>
</organism>
<evidence type="ECO:0000313" key="2">
    <source>
        <dbReference type="Proteomes" id="UP001177003"/>
    </source>
</evidence>
<dbReference type="Proteomes" id="UP001177003">
    <property type="component" value="Chromosome 0"/>
</dbReference>
<gene>
    <name evidence="1" type="ORF">LSALG_LOCUS6541</name>
</gene>
<dbReference type="AlphaFoldDB" id="A0AA35VSY7"/>
<name>A0AA35VSY7_LACSI</name>
<evidence type="ECO:0000313" key="1">
    <source>
        <dbReference type="EMBL" id="CAI9265963.1"/>
    </source>
</evidence>
<reference evidence="1" key="1">
    <citation type="submission" date="2023-04" db="EMBL/GenBank/DDBJ databases">
        <authorList>
            <person name="Vijverberg K."/>
            <person name="Xiong W."/>
            <person name="Schranz E."/>
        </authorList>
    </citation>
    <scope>NUCLEOTIDE SEQUENCE</scope>
</reference>
<keyword evidence="2" id="KW-1185">Reference proteome</keyword>
<accession>A0AA35VSY7</accession>